<evidence type="ECO:0000256" key="2">
    <source>
        <dbReference type="ARBA" id="ARBA00022980"/>
    </source>
</evidence>
<accession>A0A0G1CM63</accession>
<evidence type="ECO:0000256" key="3">
    <source>
        <dbReference type="ARBA" id="ARBA00023274"/>
    </source>
</evidence>
<evidence type="ECO:0000256" key="5">
    <source>
        <dbReference type="RuleBase" id="RU003873"/>
    </source>
</evidence>
<comment type="similarity">
    <text evidence="1 4">Belongs to the universal ribosomal protein uS17 family.</text>
</comment>
<dbReference type="CDD" id="cd00364">
    <property type="entry name" value="Ribosomal_uS17"/>
    <property type="match status" value="1"/>
</dbReference>
<evidence type="ECO:0000256" key="4">
    <source>
        <dbReference type="RuleBase" id="RU003872"/>
    </source>
</evidence>
<dbReference type="PROSITE" id="PS00056">
    <property type="entry name" value="RIBOSOMAL_S17"/>
    <property type="match status" value="1"/>
</dbReference>
<dbReference type="PANTHER" id="PTHR10744:SF1">
    <property type="entry name" value="SMALL RIBOSOMAL SUBUNIT PROTEIN US17M"/>
    <property type="match status" value="1"/>
</dbReference>
<dbReference type="InterPro" id="IPR019979">
    <property type="entry name" value="Ribosomal_uS17_CS"/>
</dbReference>
<dbReference type="InterPro" id="IPR012340">
    <property type="entry name" value="NA-bd_OB-fold"/>
</dbReference>
<dbReference type="EMBL" id="LCFD01000006">
    <property type="protein sequence ID" value="KKS86870.1"/>
    <property type="molecule type" value="Genomic_DNA"/>
</dbReference>
<dbReference type="AlphaFoldDB" id="A0A0G1CM63"/>
<dbReference type="PRINTS" id="PR00973">
    <property type="entry name" value="RIBOSOMALS17"/>
</dbReference>
<dbReference type="GO" id="GO:0019843">
    <property type="term" value="F:rRNA binding"/>
    <property type="evidence" value="ECO:0007669"/>
    <property type="project" value="UniProtKB-KW"/>
</dbReference>
<reference evidence="6 7" key="1">
    <citation type="journal article" date="2015" name="Nature">
        <title>rRNA introns, odd ribosomes, and small enigmatic genomes across a large radiation of phyla.</title>
        <authorList>
            <person name="Brown C.T."/>
            <person name="Hug L.A."/>
            <person name="Thomas B.C."/>
            <person name="Sharon I."/>
            <person name="Castelle C.J."/>
            <person name="Singh A."/>
            <person name="Wilkins M.J."/>
            <person name="Williams K.H."/>
            <person name="Banfield J.F."/>
        </authorList>
    </citation>
    <scope>NUCLEOTIDE SEQUENCE [LARGE SCALE GENOMIC DNA]</scope>
</reference>
<evidence type="ECO:0000256" key="1">
    <source>
        <dbReference type="ARBA" id="ARBA00010254"/>
    </source>
</evidence>
<dbReference type="STRING" id="1618446.UV61_C0006G0071"/>
<comment type="caution">
    <text evidence="6">The sequence shown here is derived from an EMBL/GenBank/DDBJ whole genome shotgun (WGS) entry which is preliminary data.</text>
</comment>
<dbReference type="Pfam" id="PF00366">
    <property type="entry name" value="Ribosomal_S17"/>
    <property type="match status" value="1"/>
</dbReference>
<sequence length="80" mass="9270">MKTYLATVVANKMPKTVVVERVIKKTHPIYKKVLLREHRLKVHTEEPLNIGDVVEIAQTRPLSKDKHFRVVSKVSLEKKV</sequence>
<dbReference type="GO" id="GO:0003735">
    <property type="term" value="F:structural constituent of ribosome"/>
    <property type="evidence" value="ECO:0007669"/>
    <property type="project" value="InterPro"/>
</dbReference>
<dbReference type="Proteomes" id="UP000034050">
    <property type="component" value="Unassembled WGS sequence"/>
</dbReference>
<dbReference type="SUPFAM" id="SSF50249">
    <property type="entry name" value="Nucleic acid-binding proteins"/>
    <property type="match status" value="1"/>
</dbReference>
<organism evidence="6 7">
    <name type="scientific">Candidatus Gottesmanbacteria bacterium GW2011_GWB1_43_11</name>
    <dbReference type="NCBI Taxonomy" id="1618446"/>
    <lineage>
        <taxon>Bacteria</taxon>
        <taxon>Candidatus Gottesmaniibacteriota</taxon>
    </lineage>
</organism>
<keyword evidence="5" id="KW-0694">RNA-binding</keyword>
<dbReference type="PATRIC" id="fig|1618446.3.peg.732"/>
<proteinExistence type="inferred from homology"/>
<dbReference type="PANTHER" id="PTHR10744">
    <property type="entry name" value="40S RIBOSOMAL PROTEIN S11 FAMILY MEMBER"/>
    <property type="match status" value="1"/>
</dbReference>
<comment type="function">
    <text evidence="5">One of the primary rRNA binding proteins, it binds specifically to the 5'-end of 16S ribosomal.</text>
</comment>
<name>A0A0G1CM63_9BACT</name>
<evidence type="ECO:0000313" key="7">
    <source>
        <dbReference type="Proteomes" id="UP000034050"/>
    </source>
</evidence>
<protein>
    <recommendedName>
        <fullName evidence="5">30S ribosomal protein S17</fullName>
    </recommendedName>
</protein>
<dbReference type="GO" id="GO:0006412">
    <property type="term" value="P:translation"/>
    <property type="evidence" value="ECO:0007669"/>
    <property type="project" value="InterPro"/>
</dbReference>
<evidence type="ECO:0000313" key="6">
    <source>
        <dbReference type="EMBL" id="KKS86870.1"/>
    </source>
</evidence>
<keyword evidence="5" id="KW-0699">rRNA-binding</keyword>
<keyword evidence="3 4" id="KW-0687">Ribonucleoprotein</keyword>
<keyword evidence="2 4" id="KW-0689">Ribosomal protein</keyword>
<dbReference type="GO" id="GO:0022627">
    <property type="term" value="C:cytosolic small ribosomal subunit"/>
    <property type="evidence" value="ECO:0007669"/>
    <property type="project" value="TreeGrafter"/>
</dbReference>
<dbReference type="InterPro" id="IPR000266">
    <property type="entry name" value="Ribosomal_uS17"/>
</dbReference>
<dbReference type="Gene3D" id="2.40.50.140">
    <property type="entry name" value="Nucleic acid-binding proteins"/>
    <property type="match status" value="1"/>
</dbReference>
<gene>
    <name evidence="6" type="ORF">UV61_C0006G0071</name>
</gene>